<comment type="caution">
    <text evidence="1">The sequence shown here is derived from an EMBL/GenBank/DDBJ whole genome shotgun (WGS) entry which is preliminary data.</text>
</comment>
<dbReference type="AlphaFoldDB" id="A0A225VAD1"/>
<dbReference type="EMBL" id="NBNE01006631">
    <property type="protein sequence ID" value="OWZ01737.1"/>
    <property type="molecule type" value="Genomic_DNA"/>
</dbReference>
<sequence>MRHYGWEYDSTKFGSDPTYADLSEEAFGPSDSVLNVAEDPLALLFYFLPPKLCSRIAVESNRYHIQSVPLLARILRSQQRRSGGEIEDIGEIRRRLACIADIEAWEVLRVVALLVVRMLAPIRKGIAAHWSTKKVGALQQTAAACSWPRTVFFTS</sequence>
<reference evidence="2" key="1">
    <citation type="submission" date="2017-03" db="EMBL/GenBank/DDBJ databases">
        <title>Phytopthora megakarya and P. palmivora, two closely related causual agents of cacao black pod achieved similar genome size and gene model numbers by different mechanisms.</title>
        <authorList>
            <person name="Ali S."/>
            <person name="Shao J."/>
            <person name="Larry D.J."/>
            <person name="Kronmiller B."/>
            <person name="Shen D."/>
            <person name="Strem M.D."/>
            <person name="Melnick R.L."/>
            <person name="Guiltinan M.J."/>
            <person name="Tyler B.M."/>
            <person name="Meinhardt L.W."/>
            <person name="Bailey B.A."/>
        </authorList>
    </citation>
    <scope>NUCLEOTIDE SEQUENCE [LARGE SCALE GENOMIC DNA]</scope>
    <source>
        <strain evidence="2">zdho120</strain>
    </source>
</reference>
<accession>A0A225VAD1</accession>
<protein>
    <submittedName>
        <fullName evidence="1">Uncharacterized protein</fullName>
    </submittedName>
</protein>
<proteinExistence type="predicted"/>
<dbReference type="Proteomes" id="UP000198211">
    <property type="component" value="Unassembled WGS sequence"/>
</dbReference>
<evidence type="ECO:0000313" key="1">
    <source>
        <dbReference type="EMBL" id="OWZ01737.1"/>
    </source>
</evidence>
<name>A0A225VAD1_9STRA</name>
<organism evidence="1 2">
    <name type="scientific">Phytophthora megakarya</name>
    <dbReference type="NCBI Taxonomy" id="4795"/>
    <lineage>
        <taxon>Eukaryota</taxon>
        <taxon>Sar</taxon>
        <taxon>Stramenopiles</taxon>
        <taxon>Oomycota</taxon>
        <taxon>Peronosporomycetes</taxon>
        <taxon>Peronosporales</taxon>
        <taxon>Peronosporaceae</taxon>
        <taxon>Phytophthora</taxon>
    </lineage>
</organism>
<evidence type="ECO:0000313" key="2">
    <source>
        <dbReference type="Proteomes" id="UP000198211"/>
    </source>
</evidence>
<keyword evidence="2" id="KW-1185">Reference proteome</keyword>
<gene>
    <name evidence="1" type="ORF">PHMEG_00026820</name>
</gene>
<dbReference type="OrthoDB" id="126874at2759"/>